<keyword evidence="1" id="KW-0175">Coiled coil</keyword>
<evidence type="ECO:0000256" key="1">
    <source>
        <dbReference type="SAM" id="Coils"/>
    </source>
</evidence>
<proteinExistence type="predicted"/>
<dbReference type="EMBL" id="JADCNL010000013">
    <property type="protein sequence ID" value="KAG0454743.1"/>
    <property type="molecule type" value="Genomic_DNA"/>
</dbReference>
<evidence type="ECO:0000313" key="6">
    <source>
        <dbReference type="Proteomes" id="UP000639772"/>
    </source>
</evidence>
<protein>
    <submittedName>
        <fullName evidence="4">Uncharacterized protein</fullName>
    </submittedName>
</protein>
<sequence length="724" mass="81827">MSAESKPQSETLPEPDQPSLPPSSPRSSDETEELGVGGTSENHQIATGTLSPNICDGAVPKLPEPCHTPTPRKFHGRRKKNPLTAKQRAAAELRLKQLNENFHPLPFSPGKALDFSAFEHLFRTLGIWDFAHLDLDRELQSDLLIDLIAYYDPANRRSYVHEHRVAVSRSDLARALCLPVKKDKVNHLADMDSIQELLSKDETIGVLFEFMSNYMPYHYGEDMCILPPEIIMASQVVKEGMPQKVDWAALMWVLVEKELLEAPKSGICRCASHLQCLIKHQQPHLFLKEQETGPDMVLEVEEEEVLLAEAEVNAAGDEINVVEERVAATEEDVDSDDNVVKMRTLEDLGCAGHEKHIVELGLTLGDENAMNDLEGCKVADDDQWPEEGDNETIGHCLQRCNSKAPDGIDFENLAKEDGHEREEDAYADEISAKFHSFGSLSSSVLLQSMGNTSIPYAQQLNSFDPDSSEFLNMGIDSDKGVLLGHGQNSSLYSNDNAKRKPELTVVVEENHNQHKRVRNVEPWGNQPSSFDECFELIQDGAGRAKVLFAEKEQAMVNMQLQIQYLNHMLQLKDQDICSSKRLILEEQQHWQMTVRHYEHELTLMTQMLLGYKKALKETRSKFADYRKMHPQDEETLYKDVPGTGGLVLSETEFEKHRVQKEEEVRQELLGIAGNFEGLLLKFEEHLNKEHIVMHNKKLGQLTDEVKRLKNGFVKAEPSRIDDAS</sequence>
<name>A0A835UC91_VANPL</name>
<feature type="compositionally biased region" description="Polar residues" evidence="2">
    <location>
        <begin position="39"/>
        <end position="52"/>
    </location>
</feature>
<evidence type="ECO:0000313" key="5">
    <source>
        <dbReference type="Proteomes" id="UP000636800"/>
    </source>
</evidence>
<evidence type="ECO:0000313" key="3">
    <source>
        <dbReference type="EMBL" id="KAG0454743.1"/>
    </source>
</evidence>
<reference evidence="5 6" key="1">
    <citation type="journal article" date="2020" name="Nat. Food">
        <title>A phased Vanilla planifolia genome enables genetic improvement of flavour and production.</title>
        <authorList>
            <person name="Hasing T."/>
            <person name="Tang H."/>
            <person name="Brym M."/>
            <person name="Khazi F."/>
            <person name="Huang T."/>
            <person name="Chambers A.H."/>
        </authorList>
    </citation>
    <scope>NUCLEOTIDE SEQUENCE [LARGE SCALE GENOMIC DNA]</scope>
    <source>
        <tissue evidence="4">Leaf</tissue>
    </source>
</reference>
<feature type="compositionally biased region" description="Polar residues" evidence="2">
    <location>
        <begin position="1"/>
        <end position="11"/>
    </location>
</feature>
<dbReference type="EMBL" id="JADCNM010000013">
    <property type="protein sequence ID" value="KAG0455905.1"/>
    <property type="molecule type" value="Genomic_DNA"/>
</dbReference>
<comment type="caution">
    <text evidence="4">The sequence shown here is derived from an EMBL/GenBank/DDBJ whole genome shotgun (WGS) entry which is preliminary data.</text>
</comment>
<dbReference type="AlphaFoldDB" id="A0A835UC91"/>
<gene>
    <name evidence="4" type="ORF">HPP92_023693</name>
    <name evidence="3" type="ORF">HPP92_024035</name>
</gene>
<accession>A0A835UC91</accession>
<keyword evidence="5" id="KW-1185">Reference proteome</keyword>
<dbReference type="PANTHER" id="PTHR35120">
    <property type="entry name" value="HISTONE ACETYLTRANSFERASE KAT6B-LIKE"/>
    <property type="match status" value="1"/>
</dbReference>
<dbReference type="OrthoDB" id="1935530at2759"/>
<evidence type="ECO:0000256" key="2">
    <source>
        <dbReference type="SAM" id="MobiDB-lite"/>
    </source>
</evidence>
<dbReference type="Proteomes" id="UP000639772">
    <property type="component" value="Chromosome 13"/>
</dbReference>
<evidence type="ECO:0000313" key="4">
    <source>
        <dbReference type="EMBL" id="KAG0455905.1"/>
    </source>
</evidence>
<dbReference type="PANTHER" id="PTHR35120:SF2">
    <property type="entry name" value="AMINOTRANSFERASE-LIKE PLANT MOBILE DOMAIN-CONTAINING PROTEIN"/>
    <property type="match status" value="1"/>
</dbReference>
<organism evidence="4 6">
    <name type="scientific">Vanilla planifolia</name>
    <name type="common">Vanilla</name>
    <dbReference type="NCBI Taxonomy" id="51239"/>
    <lineage>
        <taxon>Eukaryota</taxon>
        <taxon>Viridiplantae</taxon>
        <taxon>Streptophyta</taxon>
        <taxon>Embryophyta</taxon>
        <taxon>Tracheophyta</taxon>
        <taxon>Spermatophyta</taxon>
        <taxon>Magnoliopsida</taxon>
        <taxon>Liliopsida</taxon>
        <taxon>Asparagales</taxon>
        <taxon>Orchidaceae</taxon>
        <taxon>Vanilloideae</taxon>
        <taxon>Vanilleae</taxon>
        <taxon>Vanilla</taxon>
    </lineage>
</organism>
<dbReference type="Proteomes" id="UP000636800">
    <property type="component" value="Chromosome 13"/>
</dbReference>
<feature type="coiled-coil region" evidence="1">
    <location>
        <begin position="298"/>
        <end position="332"/>
    </location>
</feature>
<feature type="compositionally biased region" description="Pro residues" evidence="2">
    <location>
        <begin position="15"/>
        <end position="24"/>
    </location>
</feature>
<feature type="region of interest" description="Disordered" evidence="2">
    <location>
        <begin position="1"/>
        <end position="54"/>
    </location>
</feature>